<dbReference type="EMBL" id="QRDP01000004">
    <property type="protein sequence ID" value="RED16546.1"/>
    <property type="molecule type" value="Genomic_DNA"/>
</dbReference>
<organism evidence="4 5">
    <name type="scientific">Parasphingopyxis lamellibrachiae</name>
    <dbReference type="NCBI Taxonomy" id="680125"/>
    <lineage>
        <taxon>Bacteria</taxon>
        <taxon>Pseudomonadati</taxon>
        <taxon>Pseudomonadota</taxon>
        <taxon>Alphaproteobacteria</taxon>
        <taxon>Sphingomonadales</taxon>
        <taxon>Sphingomonadaceae</taxon>
        <taxon>Parasphingopyxis</taxon>
    </lineage>
</organism>
<comment type="caution">
    <text evidence="4">The sequence shown here is derived from an EMBL/GenBank/DDBJ whole genome shotgun (WGS) entry which is preliminary data.</text>
</comment>
<dbReference type="Pfam" id="PF00296">
    <property type="entry name" value="Bac_luciferase"/>
    <property type="match status" value="1"/>
</dbReference>
<proteinExistence type="predicted"/>
<comment type="similarity">
    <text evidence="1">To bacterial alkanal monooxygenase alpha and beta chains.</text>
</comment>
<dbReference type="RefSeq" id="WP_211306394.1">
    <property type="nucleotide sequence ID" value="NZ_QRDP01000004.1"/>
</dbReference>
<evidence type="ECO:0000313" key="4">
    <source>
        <dbReference type="EMBL" id="RED16546.1"/>
    </source>
</evidence>
<evidence type="ECO:0000256" key="2">
    <source>
        <dbReference type="ARBA" id="ARBA00074555"/>
    </source>
</evidence>
<sequence length="341" mass="36751">MPHYTLSVLDQSPISEGRSAADAIVDTLDLARHADALGYHRYWVAEHHASPALAGAAPEALIGPIAQATTQIRVGSGGIMLPHYSPFKVAETFCLLSALAPGRIDLGLGRAPGGDGRIMLALQRDRSRRMAHDDFPNNLAELLAYFDQALPEDHAFAPLMDTLPSGGGMPEPWLLGSSMDSALWAAEAGLPYCFADFINPDGASMTAEYRARFKPSSRLTQPHVMVASWVIAADTAERAERLGKPAAMLGALLRRNVLIPVPSIETAEDWLADNPSALSSHRRRVIHGTATDVHAQVDTVAAEYGADEMMLVNIMSDHTARRDSYRLVAQEYGLAPRAKAA</sequence>
<dbReference type="NCBIfam" id="TIGR03558">
    <property type="entry name" value="oxido_grp_1"/>
    <property type="match status" value="1"/>
</dbReference>
<reference evidence="4 5" key="1">
    <citation type="submission" date="2018-07" db="EMBL/GenBank/DDBJ databases">
        <title>Genomic Encyclopedia of Type Strains, Phase IV (KMG-IV): sequencing the most valuable type-strain genomes for metagenomic binning, comparative biology and taxonomic classification.</title>
        <authorList>
            <person name="Goeker M."/>
        </authorList>
    </citation>
    <scope>NUCLEOTIDE SEQUENCE [LARGE SCALE GENOMIC DNA]</scope>
    <source>
        <strain evidence="4 5">DSM 26725</strain>
    </source>
</reference>
<dbReference type="PANTHER" id="PTHR30137">
    <property type="entry name" value="LUCIFERASE-LIKE MONOOXYGENASE"/>
    <property type="match status" value="1"/>
</dbReference>
<dbReference type="PANTHER" id="PTHR30137:SF20">
    <property type="entry name" value="N-ACETYL-S-ALKYLCYSTEINE MONOOXYGENASE"/>
    <property type="match status" value="1"/>
</dbReference>
<evidence type="ECO:0000259" key="3">
    <source>
        <dbReference type="Pfam" id="PF00296"/>
    </source>
</evidence>
<dbReference type="SUPFAM" id="SSF51679">
    <property type="entry name" value="Bacterial luciferase-like"/>
    <property type="match status" value="1"/>
</dbReference>
<dbReference type="FunFam" id="3.20.20.30:FF:000002">
    <property type="entry name" value="LLM class flavin-dependent oxidoreductase"/>
    <property type="match status" value="1"/>
</dbReference>
<keyword evidence="5" id="KW-1185">Reference proteome</keyword>
<accession>A0A3D9FHI2</accession>
<protein>
    <recommendedName>
        <fullName evidence="2">Luciferase-like monooxygenase</fullName>
    </recommendedName>
</protein>
<name>A0A3D9FHI2_9SPHN</name>
<dbReference type="AlphaFoldDB" id="A0A3D9FHI2"/>
<dbReference type="Proteomes" id="UP000256310">
    <property type="component" value="Unassembled WGS sequence"/>
</dbReference>
<evidence type="ECO:0000256" key="1">
    <source>
        <dbReference type="ARBA" id="ARBA00007789"/>
    </source>
</evidence>
<dbReference type="InterPro" id="IPR050766">
    <property type="entry name" value="Bact_Lucif_Oxidored"/>
</dbReference>
<dbReference type="InterPro" id="IPR019949">
    <property type="entry name" value="CmoO-like"/>
</dbReference>
<dbReference type="InterPro" id="IPR011251">
    <property type="entry name" value="Luciferase-like_dom"/>
</dbReference>
<dbReference type="GO" id="GO:0016705">
    <property type="term" value="F:oxidoreductase activity, acting on paired donors, with incorporation or reduction of molecular oxygen"/>
    <property type="evidence" value="ECO:0007669"/>
    <property type="project" value="InterPro"/>
</dbReference>
<dbReference type="Gene3D" id="3.20.20.30">
    <property type="entry name" value="Luciferase-like domain"/>
    <property type="match status" value="1"/>
</dbReference>
<dbReference type="InterPro" id="IPR036661">
    <property type="entry name" value="Luciferase-like_sf"/>
</dbReference>
<dbReference type="GO" id="GO:0005829">
    <property type="term" value="C:cytosol"/>
    <property type="evidence" value="ECO:0007669"/>
    <property type="project" value="TreeGrafter"/>
</dbReference>
<feature type="domain" description="Luciferase-like" evidence="3">
    <location>
        <begin position="13"/>
        <end position="307"/>
    </location>
</feature>
<evidence type="ECO:0000313" key="5">
    <source>
        <dbReference type="Proteomes" id="UP000256310"/>
    </source>
</evidence>
<gene>
    <name evidence="4" type="ORF">DFR46_1570</name>
</gene>